<name>A0ABU4U6N3_9PSEU</name>
<gene>
    <name evidence="1" type="ORF">SK571_40355</name>
</gene>
<organism evidence="1 2">
    <name type="scientific">Lentzea kristufekii</name>
    <dbReference type="NCBI Taxonomy" id="3095430"/>
    <lineage>
        <taxon>Bacteria</taxon>
        <taxon>Bacillati</taxon>
        <taxon>Actinomycetota</taxon>
        <taxon>Actinomycetes</taxon>
        <taxon>Pseudonocardiales</taxon>
        <taxon>Pseudonocardiaceae</taxon>
        <taxon>Lentzea</taxon>
    </lineage>
</organism>
<dbReference type="Proteomes" id="UP001271792">
    <property type="component" value="Unassembled WGS sequence"/>
</dbReference>
<proteinExistence type="predicted"/>
<sequence>MTSAESGRDEFGQELRRLRERAGLTRAQLAVHLGYHHTYAEQPR</sequence>
<comment type="caution">
    <text evidence="1">The sequence shown here is derived from an EMBL/GenBank/DDBJ whole genome shotgun (WGS) entry which is preliminary data.</text>
</comment>
<evidence type="ECO:0000313" key="2">
    <source>
        <dbReference type="Proteomes" id="UP001271792"/>
    </source>
</evidence>
<dbReference type="Pfam" id="PF13560">
    <property type="entry name" value="HTH_31"/>
    <property type="match status" value="1"/>
</dbReference>
<accession>A0ABU4U6N3</accession>
<protein>
    <submittedName>
        <fullName evidence="1">Helix-turn-helix transcriptional regulator</fullName>
    </submittedName>
</protein>
<dbReference type="InterPro" id="IPR001387">
    <property type="entry name" value="Cro/C1-type_HTH"/>
</dbReference>
<dbReference type="CDD" id="cd00093">
    <property type="entry name" value="HTH_XRE"/>
    <property type="match status" value="1"/>
</dbReference>
<dbReference type="Gene3D" id="1.10.260.40">
    <property type="entry name" value="lambda repressor-like DNA-binding domains"/>
    <property type="match status" value="1"/>
</dbReference>
<evidence type="ECO:0000313" key="1">
    <source>
        <dbReference type="EMBL" id="MDX8055666.1"/>
    </source>
</evidence>
<keyword evidence="2" id="KW-1185">Reference proteome</keyword>
<reference evidence="1 2" key="1">
    <citation type="submission" date="2023-11" db="EMBL/GenBank/DDBJ databases">
        <title>Lentzea sokolovensis, sp. nov., Lentzea kristufkii, sp. nov., and Lentzea miocenensis, sp. nov., rare actinobacteria from Sokolov Coal Basin, Miocene lacustrine sediment, Czech Republic.</title>
        <authorList>
            <person name="Lara A."/>
            <person name="Kotroba L."/>
            <person name="Nouioui I."/>
            <person name="Neumann-Schaal M."/>
            <person name="Mast Y."/>
            <person name="Chronakova A."/>
        </authorList>
    </citation>
    <scope>NUCLEOTIDE SEQUENCE [LARGE SCALE GENOMIC DNA]</scope>
    <source>
        <strain evidence="1 2">BCCO 10_0798</strain>
    </source>
</reference>
<dbReference type="EMBL" id="JAXAVV010000031">
    <property type="protein sequence ID" value="MDX8055666.1"/>
    <property type="molecule type" value="Genomic_DNA"/>
</dbReference>
<dbReference type="RefSeq" id="WP_319989390.1">
    <property type="nucleotide sequence ID" value="NZ_JAXAVV010000031.1"/>
</dbReference>
<dbReference type="SUPFAM" id="SSF47413">
    <property type="entry name" value="lambda repressor-like DNA-binding domains"/>
    <property type="match status" value="1"/>
</dbReference>
<dbReference type="InterPro" id="IPR010982">
    <property type="entry name" value="Lambda_DNA-bd_dom_sf"/>
</dbReference>